<dbReference type="AlphaFoldDB" id="A0AAE0FNG6"/>
<dbReference type="Proteomes" id="UP001190700">
    <property type="component" value="Unassembled WGS sequence"/>
</dbReference>
<accession>A0AAE0FNG6</accession>
<evidence type="ECO:0000313" key="2">
    <source>
        <dbReference type="EMBL" id="KAK3262958.1"/>
    </source>
</evidence>
<organism evidence="2 3">
    <name type="scientific">Cymbomonas tetramitiformis</name>
    <dbReference type="NCBI Taxonomy" id="36881"/>
    <lineage>
        <taxon>Eukaryota</taxon>
        <taxon>Viridiplantae</taxon>
        <taxon>Chlorophyta</taxon>
        <taxon>Pyramimonadophyceae</taxon>
        <taxon>Pyramimonadales</taxon>
        <taxon>Pyramimonadaceae</taxon>
        <taxon>Cymbomonas</taxon>
    </lineage>
</organism>
<dbReference type="EMBL" id="LGRX02015843">
    <property type="protein sequence ID" value="KAK3262958.1"/>
    <property type="molecule type" value="Genomic_DNA"/>
</dbReference>
<keyword evidence="3" id="KW-1185">Reference proteome</keyword>
<gene>
    <name evidence="2" type="ORF">CYMTET_28217</name>
</gene>
<proteinExistence type="predicted"/>
<name>A0AAE0FNG6_9CHLO</name>
<sequence length="169" mass="17916">VVRSREDVTQGKFGGVVGVVLKHLVRVGWKINLGTATQHALLRLCERAQRASPAMAFSSGRSLSVKGDMQEAGVDVPEALSVLRRQQLDAFSPNIGTDDGTGSGEGDPGADDDKRRALLRQREALSAALCDIIVRTGVNDIAGGDDLSKAISNLQNPLEKMEPATPDIS</sequence>
<feature type="region of interest" description="Disordered" evidence="1">
    <location>
        <begin position="91"/>
        <end position="113"/>
    </location>
</feature>
<comment type="caution">
    <text evidence="2">The sequence shown here is derived from an EMBL/GenBank/DDBJ whole genome shotgun (WGS) entry which is preliminary data.</text>
</comment>
<reference evidence="2 3" key="1">
    <citation type="journal article" date="2015" name="Genome Biol. Evol.">
        <title>Comparative Genomics of a Bacterivorous Green Alga Reveals Evolutionary Causalities and Consequences of Phago-Mixotrophic Mode of Nutrition.</title>
        <authorList>
            <person name="Burns J.A."/>
            <person name="Paasch A."/>
            <person name="Narechania A."/>
            <person name="Kim E."/>
        </authorList>
    </citation>
    <scope>NUCLEOTIDE SEQUENCE [LARGE SCALE GENOMIC DNA]</scope>
    <source>
        <strain evidence="2 3">PLY_AMNH</strain>
    </source>
</reference>
<evidence type="ECO:0000313" key="3">
    <source>
        <dbReference type="Proteomes" id="UP001190700"/>
    </source>
</evidence>
<protein>
    <submittedName>
        <fullName evidence="2">Uncharacterized protein</fullName>
    </submittedName>
</protein>
<evidence type="ECO:0000256" key="1">
    <source>
        <dbReference type="SAM" id="MobiDB-lite"/>
    </source>
</evidence>
<feature type="non-terminal residue" evidence="2">
    <location>
        <position position="1"/>
    </location>
</feature>